<feature type="transmembrane region" description="Helical" evidence="1">
    <location>
        <begin position="71"/>
        <end position="90"/>
    </location>
</feature>
<gene>
    <name evidence="2" type="ORF">JKJ07_03525</name>
</gene>
<keyword evidence="3" id="KW-1185">Reference proteome</keyword>
<dbReference type="EMBL" id="JAENHO010000001">
    <property type="protein sequence ID" value="MBL7253373.1"/>
    <property type="molecule type" value="Genomic_DNA"/>
</dbReference>
<dbReference type="Proteomes" id="UP000598996">
    <property type="component" value="Unassembled WGS sequence"/>
</dbReference>
<keyword evidence="1" id="KW-0472">Membrane</keyword>
<protein>
    <submittedName>
        <fullName evidence="2">Uncharacterized protein</fullName>
    </submittedName>
</protein>
<sequence length="94" mass="10374">MRTTTRWRLAIPLILLSGLFLAGSVVGASLYWSRWSAGERFITVFLAVMFAANVGISVSIGTDRKITDTPWLRLGTVALFFLLACGVTLVRRNL</sequence>
<name>A0ABS1VF88_9ACTN</name>
<accession>A0ABS1VF88</accession>
<evidence type="ECO:0000256" key="1">
    <source>
        <dbReference type="SAM" id="Phobius"/>
    </source>
</evidence>
<proteinExistence type="predicted"/>
<evidence type="ECO:0000313" key="3">
    <source>
        <dbReference type="Proteomes" id="UP000598996"/>
    </source>
</evidence>
<dbReference type="RefSeq" id="WP_202989732.1">
    <property type="nucleotide sequence ID" value="NZ_JAENHO010000001.1"/>
</dbReference>
<reference evidence="2 3" key="1">
    <citation type="submission" date="2021-01" db="EMBL/GenBank/DDBJ databases">
        <title>Actinoplanes sp. nov. LDG1-01 isolated from lichen.</title>
        <authorList>
            <person name="Saeng-In P."/>
            <person name="Phongsopitanun W."/>
            <person name="Kanchanasin P."/>
            <person name="Yuki M."/>
            <person name="Kudo T."/>
            <person name="Ohkuma M."/>
            <person name="Tanasupawat S."/>
        </authorList>
    </citation>
    <scope>NUCLEOTIDE SEQUENCE [LARGE SCALE GENOMIC DNA]</scope>
    <source>
        <strain evidence="2 3">LDG1-01</strain>
    </source>
</reference>
<comment type="caution">
    <text evidence="2">The sequence shown here is derived from an EMBL/GenBank/DDBJ whole genome shotgun (WGS) entry which is preliminary data.</text>
</comment>
<keyword evidence="1" id="KW-0812">Transmembrane</keyword>
<organism evidence="2 3">
    <name type="scientific">Paractinoplanes lichenicola</name>
    <dbReference type="NCBI Taxonomy" id="2802976"/>
    <lineage>
        <taxon>Bacteria</taxon>
        <taxon>Bacillati</taxon>
        <taxon>Actinomycetota</taxon>
        <taxon>Actinomycetes</taxon>
        <taxon>Micromonosporales</taxon>
        <taxon>Micromonosporaceae</taxon>
        <taxon>Paractinoplanes</taxon>
    </lineage>
</organism>
<evidence type="ECO:0000313" key="2">
    <source>
        <dbReference type="EMBL" id="MBL7253373.1"/>
    </source>
</evidence>
<feature type="transmembrane region" description="Helical" evidence="1">
    <location>
        <begin position="37"/>
        <end position="59"/>
    </location>
</feature>
<keyword evidence="1" id="KW-1133">Transmembrane helix</keyword>